<feature type="compositionally biased region" description="Basic and acidic residues" evidence="1">
    <location>
        <begin position="659"/>
        <end position="668"/>
    </location>
</feature>
<accession>A0A0N1HZI0</accession>
<feature type="region of interest" description="Disordered" evidence="1">
    <location>
        <begin position="1184"/>
        <end position="1225"/>
    </location>
</feature>
<evidence type="ECO:0000313" key="2">
    <source>
        <dbReference type="EMBL" id="KPI87461.1"/>
    </source>
</evidence>
<dbReference type="OMA" id="HWTHAVY"/>
<keyword evidence="3" id="KW-1185">Reference proteome</keyword>
<comment type="caution">
    <text evidence="2">The sequence shown here is derived from an EMBL/GenBank/DDBJ whole genome shotgun (WGS) entry which is preliminary data.</text>
</comment>
<feature type="compositionally biased region" description="Low complexity" evidence="1">
    <location>
        <begin position="1992"/>
        <end position="2004"/>
    </location>
</feature>
<dbReference type="EMBL" id="LJSK01000087">
    <property type="protein sequence ID" value="KPI87461.1"/>
    <property type="molecule type" value="Genomic_DNA"/>
</dbReference>
<dbReference type="Proteomes" id="UP000038009">
    <property type="component" value="Unassembled WGS sequence"/>
</dbReference>
<feature type="region of interest" description="Disordered" evidence="1">
    <location>
        <begin position="1992"/>
        <end position="2012"/>
    </location>
</feature>
<organism evidence="2 3">
    <name type="scientific">Leptomonas seymouri</name>
    <dbReference type="NCBI Taxonomy" id="5684"/>
    <lineage>
        <taxon>Eukaryota</taxon>
        <taxon>Discoba</taxon>
        <taxon>Euglenozoa</taxon>
        <taxon>Kinetoplastea</taxon>
        <taxon>Metakinetoplastina</taxon>
        <taxon>Trypanosomatida</taxon>
        <taxon>Trypanosomatidae</taxon>
        <taxon>Leishmaniinae</taxon>
        <taxon>Leptomonas</taxon>
    </lineage>
</organism>
<feature type="region of interest" description="Disordered" evidence="1">
    <location>
        <begin position="2131"/>
        <end position="2182"/>
    </location>
</feature>
<dbReference type="OrthoDB" id="273212at2759"/>
<proteinExistence type="predicted"/>
<sequence length="2208" mass="234572">MEDVNLSDIYAAASPSASPFTYVPSHASPAASAYITCIGLHPVEPFQAVGLSSGEVCLYTCSTDALSWLVEMDAARQDQLRFDQAMIGRPTSNTHSTGTRRHTSGSSGGAVAVAPPDHPLKVLSFAPIGSSSAAAGGHAILHCGFLRGREDDLLRELVRPKLAELASLSSSLPSVARHLLYVVTNANDIFVVDIKSEVVLVRWCASAAARSAAQSSRSSGKAKDSGGLASAASATSPLHSKLVPTQVETFGALLFITVAHRSAVQAASAALGKSDVDSGRGPECNALDHCNEPLAYVLHLGYTNPFAAATSSGLVAGGGAYLIKAVSQDRRKLRDPAHSSSTAPPARTSLSIRAHPFAPLLLLLLNRAEVQVFAVDGDESGAAPLKAQLVLFHSSLSSTALRGSAGPSSATPPAPLLDAHLLPSAAVLARTSPSARASPSKRRAWGSRNVQILLLSSTRLRLVCTHPASTGEAAAQAGTVAVDRAFYTAPEMGVPPSPALSSTAAHSQVCFVRAWTWLASPDTLFVLQSDRTLLELSCNDLIAASMEVPSVRSRRLLPPRTMGARASPETGKDATHNRCSSCVQQGDWWLIPPTASGLPCASLPHVLPLWGRGSVLSGVFAPCLPAYHSEDPQTLVFSRLTGLTRPLPIPQTDAADSADANHAEREPVDGAQHSTLHLSLLADTETVSSRCISIRLCLTPQHTAAPATPTTASNGASAILAQLAAQESVNVTIARVLCESAAPALCRLEHGFYFVGSREESAYSDYPFVIAGLQYVDSVVQDGNDTSVSDTVRAAQAQRNAQLRVAMVCLPADRCELRRLYSTAKASCCNGSSDGCGAFTPSLTLPTELKRTLQNAVHHAQVQTLPIPQFEFELPYVGRMTKQLLSCTFQLSNDGMVPCVWGLWAPVFPYSPTTATVSVSATLGSPLPPPQSLQLTMQSFYVSAESQQLLWRPPELVQMDELLASNPSQVFALSSVLTKGGCTESSAVTAGLPALYKTVDDALMDVDAAVVARLFLYYADRKVLVLATVETGSSREGGFNAEIINDAYNFASRLNKRNGRGHLFAGEATAARASEPRGNGRQYLRLVPHAAAEMNNWKGDNTAESLSCTLLSAVQLSAVMVNDHGEPALQVAVASRRFGVALALFPLAGRRGIARVSATLQPVKVYLYRQWDELMCVTAAVTQQAEESEPSGQDASGDRGSIRESTPSSMWHRSPTERKARTATTALGLDDVQASPLLRRYRTWVDTVAYPSTAYASIPLMQWVWPPAWSGMEVEEGEESKTSSEHTAMAAAAANPILLLQRGSVLYVLHLSGAAVQVCHSLLHCSPLHIVSRAATPTLTKSPSSPSAPCELYLQHGSYPGLLARSRLLRQLQLQYGPYSLYVDATVSSQSPARKRKWFKKFLKSTNCSEAARRRARELPQQMAWLKHVYAPSADGLAYQFTSPSKSNGSGDVEQSPTQVKAALERLVGTGVTHVGNILDVNFTDAIRLATLAVEALAASHGMQQLVSAAGMLTDSLRNTLRHLTMVLKHSIATGNNSCPHISGREGAPMVLIGGNWAVAEALARLPLSSVVHTLGQEVRRAAAAATAAVGTSCGSARGDNAGGVRDRQKRELLADLQRWWWLLMRCSTLVTAVNANELDTTSRVMADVFEELPLSSPLLQPPPDEEAATYMVTQALLLCPPRFMPHVITLMLESGTRSITQQLQRLETAVRAALGMLGAVEAITAVAAATDDATESPASMKAKEDKSSNRDCARTSWSLLFATVRIDGAHWTHAVYYTNLLAHIQKLANAESSNKGDNNNSSVNDQLRAMAAQCLSEADAAVEASAAAVLDVATKTVGVLFGAVVDVPAASRSRMANAVAQSTSKRQQLLRDGGIAARAPNTQGRTHRSAAEATVANTDVFPVAEDVYFLDQTPIDQLRHALYAAQWSDLFGAFAYPTRYFFRSSAASGSANRSLKTGITSATPQDSTGTLPYQLTYDTYMSGTRARDISASAQPAACAPPSATSRRHRERVQKVVLTEPTPGSAEAAVPPTMEIISMAPSPHVAANDYGPGGEGVVEGATTQRSTLSFGAAVAKEEADLHNTYFKGFAAHDEGNSSVVAREASMARPGKQGIVSNDSLLRNFEAQLQNAEAADEDTSTSALQRERRKAAERQRVPDATAFAPSATRRATGTAAGAAPGANAYGDDLYGAVPSQQAFFARFQAEEED</sequence>
<evidence type="ECO:0000256" key="1">
    <source>
        <dbReference type="SAM" id="MobiDB-lite"/>
    </source>
</evidence>
<evidence type="ECO:0000313" key="3">
    <source>
        <dbReference type="Proteomes" id="UP000038009"/>
    </source>
</evidence>
<feature type="compositionally biased region" description="Polar residues" evidence="1">
    <location>
        <begin position="1184"/>
        <end position="1194"/>
    </location>
</feature>
<feature type="region of interest" description="Disordered" evidence="1">
    <location>
        <begin position="88"/>
        <end position="110"/>
    </location>
</feature>
<feature type="region of interest" description="Disordered" evidence="1">
    <location>
        <begin position="648"/>
        <end position="669"/>
    </location>
</feature>
<dbReference type="VEuPathDB" id="TriTrypDB:Lsey_0087_0080"/>
<feature type="compositionally biased region" description="Low complexity" evidence="1">
    <location>
        <begin position="2163"/>
        <end position="2182"/>
    </location>
</feature>
<protein>
    <submittedName>
        <fullName evidence="2">Uncharacterized protein</fullName>
    </submittedName>
</protein>
<gene>
    <name evidence="2" type="ORF">ABL78_3450</name>
</gene>
<name>A0A0N1HZI0_LEPSE</name>
<reference evidence="2 3" key="1">
    <citation type="journal article" date="2015" name="PLoS Pathog.">
        <title>Leptomonas seymouri: Adaptations to the Dixenous Life Cycle Analyzed by Genome Sequencing, Transcriptome Profiling and Co-infection with Leishmania donovani.</title>
        <authorList>
            <person name="Kraeva N."/>
            <person name="Butenko A."/>
            <person name="Hlavacova J."/>
            <person name="Kostygov A."/>
            <person name="Myskova J."/>
            <person name="Grybchuk D."/>
            <person name="Lestinova T."/>
            <person name="Votypka J."/>
            <person name="Volf P."/>
            <person name="Opperdoes F."/>
            <person name="Flegontov P."/>
            <person name="Lukes J."/>
            <person name="Yurchenko V."/>
        </authorList>
    </citation>
    <scope>NUCLEOTIDE SEQUENCE [LARGE SCALE GENOMIC DNA]</scope>
    <source>
        <strain evidence="2 3">ATCC 30220</strain>
    </source>
</reference>